<organism evidence="15 16">
    <name type="scientific">Murimonas intestini</name>
    <dbReference type="NCBI Taxonomy" id="1337051"/>
    <lineage>
        <taxon>Bacteria</taxon>
        <taxon>Bacillati</taxon>
        <taxon>Bacillota</taxon>
        <taxon>Clostridia</taxon>
        <taxon>Lachnospirales</taxon>
        <taxon>Lachnospiraceae</taxon>
        <taxon>Murimonas</taxon>
    </lineage>
</organism>
<dbReference type="InterPro" id="IPR050059">
    <property type="entry name" value="ATP_synthase_B_chain"/>
</dbReference>
<evidence type="ECO:0000313" key="15">
    <source>
        <dbReference type="EMBL" id="PWJ73438.1"/>
    </source>
</evidence>
<keyword evidence="7 12" id="KW-0406">Ion transport</keyword>
<feature type="transmembrane region" description="Helical" evidence="12">
    <location>
        <begin position="15"/>
        <end position="34"/>
    </location>
</feature>
<dbReference type="Proteomes" id="UP000245412">
    <property type="component" value="Unassembled WGS sequence"/>
</dbReference>
<evidence type="ECO:0000313" key="16">
    <source>
        <dbReference type="Proteomes" id="UP000245412"/>
    </source>
</evidence>
<dbReference type="InterPro" id="IPR005864">
    <property type="entry name" value="ATP_synth_F0_bsu_bac"/>
</dbReference>
<dbReference type="PANTHER" id="PTHR33445">
    <property type="entry name" value="ATP SYNTHASE SUBUNIT B', CHLOROPLASTIC"/>
    <property type="match status" value="1"/>
</dbReference>
<evidence type="ECO:0000256" key="12">
    <source>
        <dbReference type="HAMAP-Rule" id="MF_01398"/>
    </source>
</evidence>
<keyword evidence="16" id="KW-1185">Reference proteome</keyword>
<keyword evidence="6 12" id="KW-1133">Transmembrane helix</keyword>
<comment type="caution">
    <text evidence="15">The sequence shown here is derived from an EMBL/GenBank/DDBJ whole genome shotgun (WGS) entry which is preliminary data.</text>
</comment>
<evidence type="ECO:0000256" key="1">
    <source>
        <dbReference type="ARBA" id="ARBA00005513"/>
    </source>
</evidence>
<keyword evidence="12" id="KW-1003">Cell membrane</keyword>
<reference evidence="15 16" key="1">
    <citation type="submission" date="2018-05" db="EMBL/GenBank/DDBJ databases">
        <authorList>
            <person name="Goeker M."/>
            <person name="Huntemann M."/>
            <person name="Clum A."/>
            <person name="Pillay M."/>
            <person name="Palaniappan K."/>
            <person name="Varghese N."/>
            <person name="Mikhailova N."/>
            <person name="Stamatis D."/>
            <person name="Reddy T."/>
            <person name="Daum C."/>
            <person name="Shapiro N."/>
            <person name="Ivanova N."/>
            <person name="Kyrpides N."/>
            <person name="Woyke T."/>
        </authorList>
    </citation>
    <scope>NUCLEOTIDE SEQUENCE [LARGE SCALE GENOMIC DNA]</scope>
    <source>
        <strain evidence="15 16">DSM 26524</strain>
    </source>
</reference>
<comment type="function">
    <text evidence="12">Component of the F(0) channel, it forms part of the peripheral stalk, linking F(1) to F(0).</text>
</comment>
<evidence type="ECO:0000256" key="3">
    <source>
        <dbReference type="ARBA" id="ARBA00022547"/>
    </source>
</evidence>
<evidence type="ECO:0000256" key="10">
    <source>
        <dbReference type="ARBA" id="ARBA00025198"/>
    </source>
</evidence>
<dbReference type="InterPro" id="IPR002146">
    <property type="entry name" value="ATP_synth_b/b'su_bac/chlpt"/>
</dbReference>
<dbReference type="InterPro" id="IPR028987">
    <property type="entry name" value="ATP_synth_B-like_membr_sf"/>
</dbReference>
<comment type="similarity">
    <text evidence="1 12 13">Belongs to the ATPase B chain family.</text>
</comment>
<sequence>MERLFNLDPQLIHDTVLLAIAVLIMFTLLSYLLFNPVRDMLKKRQERIKADIDEAQKDKEDALRLKEDYDARIRNIEKEAEEILSDARKKALKNEAKILEEAKEEAARIITRANAQIELEKKKAADDMKKEIIAVASMMAAKAVTNSMSPEIQDALMEETLKEIGDQTWQS</sequence>
<keyword evidence="4 12" id="KW-0812">Transmembrane</keyword>
<keyword evidence="3 12" id="KW-0138">CF(0)</keyword>
<evidence type="ECO:0000256" key="9">
    <source>
        <dbReference type="ARBA" id="ARBA00023310"/>
    </source>
</evidence>
<dbReference type="GO" id="GO:0046933">
    <property type="term" value="F:proton-transporting ATP synthase activity, rotational mechanism"/>
    <property type="evidence" value="ECO:0007669"/>
    <property type="project" value="UniProtKB-UniRule"/>
</dbReference>
<comment type="function">
    <text evidence="10 12">F(1)F(0) ATP synthase produces ATP from ADP in the presence of a proton or sodium gradient. F-type ATPases consist of two structural domains, F(1) containing the extramembraneous catalytic core and F(0) containing the membrane proton channel, linked together by a central stalk and a peripheral stalk. During catalysis, ATP synthesis in the catalytic domain of F(1) is coupled via a rotary mechanism of the central stalk subunits to proton translocation.</text>
</comment>
<dbReference type="HAMAP" id="MF_01398">
    <property type="entry name" value="ATP_synth_b_bprime"/>
    <property type="match status" value="1"/>
</dbReference>
<name>A0AB73T0M2_9FIRM</name>
<comment type="subunit">
    <text evidence="12">F-type ATPases have 2 components, F(1) - the catalytic core - and F(0) - the membrane proton channel. F(1) has five subunits: alpha(3), beta(3), gamma(1), delta(1), epsilon(1). F(0) has three main subunits: a(1), b(2) and c(10-14). The alpha and beta chains form an alternating ring which encloses part of the gamma chain. F(1) is attached to F(0) by a central stalk formed by the gamma and epsilon chains, while a peripheral stalk is formed by the delta and b chains.</text>
</comment>
<dbReference type="Pfam" id="PF00430">
    <property type="entry name" value="ATP-synt_B"/>
    <property type="match status" value="1"/>
</dbReference>
<evidence type="ECO:0000256" key="6">
    <source>
        <dbReference type="ARBA" id="ARBA00022989"/>
    </source>
</evidence>
<dbReference type="EMBL" id="QGGY01000012">
    <property type="protein sequence ID" value="PWJ73438.1"/>
    <property type="molecule type" value="Genomic_DNA"/>
</dbReference>
<comment type="subcellular location">
    <subcellularLocation>
        <location evidence="12">Cell membrane</location>
        <topology evidence="12">Single-pass membrane protein</topology>
    </subcellularLocation>
    <subcellularLocation>
        <location evidence="11">Endomembrane system</location>
        <topology evidence="11">Single-pass membrane protein</topology>
    </subcellularLocation>
</comment>
<gene>
    <name evidence="12" type="primary">atpF</name>
    <name evidence="15" type="ORF">C7383_11212</name>
</gene>
<dbReference type="NCBIfam" id="TIGR01144">
    <property type="entry name" value="ATP_synt_b"/>
    <property type="match status" value="1"/>
</dbReference>
<evidence type="ECO:0000256" key="5">
    <source>
        <dbReference type="ARBA" id="ARBA00022781"/>
    </source>
</evidence>
<evidence type="ECO:0000256" key="13">
    <source>
        <dbReference type="RuleBase" id="RU003848"/>
    </source>
</evidence>
<keyword evidence="9 12" id="KW-0066">ATP synthesis</keyword>
<evidence type="ECO:0000256" key="8">
    <source>
        <dbReference type="ARBA" id="ARBA00023136"/>
    </source>
</evidence>
<dbReference type="PANTHER" id="PTHR33445:SF2">
    <property type="entry name" value="ATP SYNTHASE SUBUNIT B', CHLOROPLASTIC"/>
    <property type="match status" value="1"/>
</dbReference>
<dbReference type="GO" id="GO:0005886">
    <property type="term" value="C:plasma membrane"/>
    <property type="evidence" value="ECO:0007669"/>
    <property type="project" value="UniProtKB-SubCell"/>
</dbReference>
<dbReference type="RefSeq" id="WP_109747627.1">
    <property type="nucleotide sequence ID" value="NZ_JANKBI010000013.1"/>
</dbReference>
<dbReference type="SUPFAM" id="SSF81573">
    <property type="entry name" value="F1F0 ATP synthase subunit B, membrane domain"/>
    <property type="match status" value="1"/>
</dbReference>
<evidence type="ECO:0000256" key="4">
    <source>
        <dbReference type="ARBA" id="ARBA00022692"/>
    </source>
</evidence>
<dbReference type="GO" id="GO:0046961">
    <property type="term" value="F:proton-transporting ATPase activity, rotational mechanism"/>
    <property type="evidence" value="ECO:0007669"/>
    <property type="project" value="TreeGrafter"/>
</dbReference>
<accession>A0AB73T0M2</accession>
<protein>
    <recommendedName>
        <fullName evidence="12">ATP synthase subunit b</fullName>
    </recommendedName>
    <alternativeName>
        <fullName evidence="12">ATP synthase F(0) sector subunit b</fullName>
    </alternativeName>
    <alternativeName>
        <fullName evidence="12">ATPase subunit I</fullName>
    </alternativeName>
    <alternativeName>
        <fullName evidence="12">F-type ATPase subunit b</fullName>
        <shortName evidence="12">F-ATPase subunit b</shortName>
    </alternativeName>
</protein>
<dbReference type="CDD" id="cd06503">
    <property type="entry name" value="ATP-synt_Fo_b"/>
    <property type="match status" value="1"/>
</dbReference>
<evidence type="ECO:0000256" key="11">
    <source>
        <dbReference type="ARBA" id="ARBA00037847"/>
    </source>
</evidence>
<keyword evidence="5 12" id="KW-0375">Hydrogen ion transport</keyword>
<dbReference type="GO" id="GO:0012505">
    <property type="term" value="C:endomembrane system"/>
    <property type="evidence" value="ECO:0007669"/>
    <property type="project" value="UniProtKB-SubCell"/>
</dbReference>
<evidence type="ECO:0000256" key="2">
    <source>
        <dbReference type="ARBA" id="ARBA00022448"/>
    </source>
</evidence>
<feature type="coiled-coil region" evidence="14">
    <location>
        <begin position="38"/>
        <end position="123"/>
    </location>
</feature>
<dbReference type="AlphaFoldDB" id="A0AB73T0M2"/>
<dbReference type="GO" id="GO:0045259">
    <property type="term" value="C:proton-transporting ATP synthase complex"/>
    <property type="evidence" value="ECO:0007669"/>
    <property type="project" value="UniProtKB-KW"/>
</dbReference>
<evidence type="ECO:0000256" key="7">
    <source>
        <dbReference type="ARBA" id="ARBA00023065"/>
    </source>
</evidence>
<keyword evidence="14" id="KW-0175">Coiled coil</keyword>
<proteinExistence type="inferred from homology"/>
<evidence type="ECO:0000256" key="14">
    <source>
        <dbReference type="SAM" id="Coils"/>
    </source>
</evidence>
<keyword evidence="2 12" id="KW-0813">Transport</keyword>
<keyword evidence="8 12" id="KW-0472">Membrane</keyword>